<name>A0A2T6ZD75_TUBBO</name>
<proteinExistence type="predicted"/>
<dbReference type="OrthoDB" id="407298at2759"/>
<dbReference type="AlphaFoldDB" id="A0A2T6ZD75"/>
<dbReference type="SUPFAM" id="SSF89372">
    <property type="entry name" value="Fucose-specific lectin"/>
    <property type="match status" value="1"/>
</dbReference>
<keyword evidence="3" id="KW-1185">Reference proteome</keyword>
<feature type="signal peptide" evidence="1">
    <location>
        <begin position="1"/>
        <end position="17"/>
    </location>
</feature>
<protein>
    <recommendedName>
        <fullName evidence="4">Fucose-specific lectin</fullName>
    </recommendedName>
</protein>
<reference evidence="2 3" key="1">
    <citation type="submission" date="2017-04" db="EMBL/GenBank/DDBJ databases">
        <title>Draft genome sequence of Tuber borchii Vittad., a whitish edible truffle.</title>
        <authorList>
            <consortium name="DOE Joint Genome Institute"/>
            <person name="Murat C."/>
            <person name="Kuo A."/>
            <person name="Barry K.W."/>
            <person name="Clum A."/>
            <person name="Dockter R.B."/>
            <person name="Fauchery L."/>
            <person name="Iotti M."/>
            <person name="Kohler A."/>
            <person name="Labutti K."/>
            <person name="Lindquist E.A."/>
            <person name="Lipzen A."/>
            <person name="Ohm R.A."/>
            <person name="Wang M."/>
            <person name="Grigoriev I.V."/>
            <person name="Zambonelli A."/>
            <person name="Martin F.M."/>
        </authorList>
    </citation>
    <scope>NUCLEOTIDE SEQUENCE [LARGE SCALE GENOMIC DNA]</scope>
    <source>
        <strain evidence="2 3">Tbo3840</strain>
    </source>
</reference>
<sequence length="303" mass="32754">MIVLGALILLMIAVAAGARVGVAVAKAKNNNNPSPTSALVTVTPSISSSPTPTPILKNTPLAAVNWNPSNTQIFYKHTDGSIRLQEDNGLECAGENSTLMESAAGIAVAIYGPDQDISTSNMIDPLSAESQLTAFTWFENGGRQIRVYYHGQDGYIREAAFDTRAGGGAIRPQYKTFPGQGINIDGKLRSYDYKPAATWVQSWQNSTVDYGSIPDGAPLTTILDTSSDMALRIYYIGDGKLWGIWWREQAGWNSSSMHDAAALGVAAVSYSNNIHVFFQNKTEYLSVLGFNRCANQLQFTAII</sequence>
<feature type="chain" id="PRO_5015501664" description="Fucose-specific lectin" evidence="1">
    <location>
        <begin position="18"/>
        <end position="303"/>
    </location>
</feature>
<dbReference type="EMBL" id="NESQ01000375">
    <property type="protein sequence ID" value="PUU73448.1"/>
    <property type="molecule type" value="Genomic_DNA"/>
</dbReference>
<dbReference type="Proteomes" id="UP000244722">
    <property type="component" value="Unassembled WGS sequence"/>
</dbReference>
<gene>
    <name evidence="2" type="ORF">B9Z19DRAFT_1135124</name>
</gene>
<evidence type="ECO:0000313" key="3">
    <source>
        <dbReference type="Proteomes" id="UP000244722"/>
    </source>
</evidence>
<comment type="caution">
    <text evidence="2">The sequence shown here is derived from an EMBL/GenBank/DDBJ whole genome shotgun (WGS) entry which is preliminary data.</text>
</comment>
<accession>A0A2T6ZD75</accession>
<keyword evidence="1" id="KW-0732">Signal</keyword>
<organism evidence="2 3">
    <name type="scientific">Tuber borchii</name>
    <name type="common">White truffle</name>
    <dbReference type="NCBI Taxonomy" id="42251"/>
    <lineage>
        <taxon>Eukaryota</taxon>
        <taxon>Fungi</taxon>
        <taxon>Dikarya</taxon>
        <taxon>Ascomycota</taxon>
        <taxon>Pezizomycotina</taxon>
        <taxon>Pezizomycetes</taxon>
        <taxon>Pezizales</taxon>
        <taxon>Tuberaceae</taxon>
        <taxon>Tuber</taxon>
    </lineage>
</organism>
<dbReference type="Gene3D" id="2.120.10.70">
    <property type="entry name" value="Fucose-specific lectin"/>
    <property type="match status" value="1"/>
</dbReference>
<evidence type="ECO:0000256" key="1">
    <source>
        <dbReference type="SAM" id="SignalP"/>
    </source>
</evidence>
<evidence type="ECO:0008006" key="4">
    <source>
        <dbReference type="Google" id="ProtNLM"/>
    </source>
</evidence>
<evidence type="ECO:0000313" key="2">
    <source>
        <dbReference type="EMBL" id="PUU73448.1"/>
    </source>
</evidence>